<comment type="caution">
    <text evidence="1">The sequence shown here is derived from an EMBL/GenBank/DDBJ whole genome shotgun (WGS) entry which is preliminary data.</text>
</comment>
<name>A0A5U8S5V0_SALET</name>
<dbReference type="EMBL" id="AAGTZX010000001">
    <property type="protein sequence ID" value="EBR9753102.1"/>
    <property type="molecule type" value="Genomic_DNA"/>
</dbReference>
<reference evidence="1" key="1">
    <citation type="submission" date="2018-07" db="EMBL/GenBank/DDBJ databases">
        <authorList>
            <person name="Ashton P.M."/>
            <person name="Dallman T."/>
            <person name="Nair S."/>
            <person name="De Pinna E."/>
            <person name="Peters T."/>
            <person name="Grant K."/>
        </authorList>
    </citation>
    <scope>NUCLEOTIDE SEQUENCE</scope>
    <source>
        <strain evidence="1">467190</strain>
        <strain evidence="2">679058</strain>
    </source>
</reference>
<dbReference type="EMBL" id="AAHXOH010000001">
    <property type="protein sequence ID" value="ECB4340710.1"/>
    <property type="molecule type" value="Genomic_DNA"/>
</dbReference>
<evidence type="ECO:0000313" key="1">
    <source>
        <dbReference type="EMBL" id="EBR9753102.1"/>
    </source>
</evidence>
<evidence type="ECO:0000313" key="2">
    <source>
        <dbReference type="EMBL" id="ECB4340710.1"/>
    </source>
</evidence>
<dbReference type="AlphaFoldDB" id="A0A5U8S5V0"/>
<accession>A0A5U8S5V0</accession>
<protein>
    <submittedName>
        <fullName evidence="1">Uncharacterized protein</fullName>
    </submittedName>
</protein>
<organism evidence="1">
    <name type="scientific">Salmonella enterica subsp. enterica serovar Stanley</name>
    <dbReference type="NCBI Taxonomy" id="192953"/>
    <lineage>
        <taxon>Bacteria</taxon>
        <taxon>Pseudomonadati</taxon>
        <taxon>Pseudomonadota</taxon>
        <taxon>Gammaproteobacteria</taxon>
        <taxon>Enterobacterales</taxon>
        <taxon>Enterobacteriaceae</taxon>
        <taxon>Salmonella</taxon>
    </lineage>
</organism>
<sequence length="81" mass="9700">MVLPQHTLFFRFVGKLSRALTFIFKLLTGDVNFAPRHRMLNGKHHNKINQLYNFHIPYLLTKKNLNPHFCFHLRKIILLLC</sequence>
<gene>
    <name evidence="1" type="ORF">DS567_02385</name>
    <name evidence="2" type="ORF">EXB20_00500</name>
</gene>
<proteinExistence type="predicted"/>